<name>A0A5C5ZD47_9BACT</name>
<dbReference type="RefSeq" id="WP_146583532.1">
    <property type="nucleotide sequence ID" value="NZ_SJPO01000001.1"/>
</dbReference>
<dbReference type="Proteomes" id="UP000318478">
    <property type="component" value="Unassembled WGS sequence"/>
</dbReference>
<evidence type="ECO:0008006" key="3">
    <source>
        <dbReference type="Google" id="ProtNLM"/>
    </source>
</evidence>
<gene>
    <name evidence="1" type="ORF">Pla123a_00610</name>
</gene>
<dbReference type="InterPro" id="IPR024423">
    <property type="entry name" value="DUF3050"/>
</dbReference>
<proteinExistence type="predicted"/>
<comment type="caution">
    <text evidence="1">The sequence shown here is derived from an EMBL/GenBank/DDBJ whole genome shotgun (WGS) entry which is preliminary data.</text>
</comment>
<evidence type="ECO:0000313" key="1">
    <source>
        <dbReference type="EMBL" id="TWT85254.1"/>
    </source>
</evidence>
<keyword evidence="2" id="KW-1185">Reference proteome</keyword>
<sequence>MQPNQRLDALREAIQPHRQALLDHPLYRAIDQVAALRAFMEHHVFAVWDFMSLLKRLQTDLTSSAAPWLPPANPQAARFVNEIVLGEETDERPGGAAGAGYASHYDLYLTAMNACRADTAAVERLLELVRGGAPVREALHQLRDEGAIGQSVVAFVGATFDLVDHGSTHEVASAFTFGREDLLPDVFRQIVAGLNRDEGGLDDFEYYLSRHIELDEDHHGPMAERLVTSLCGDSDEHWREATQTAVATLQARLALWDAIASQIAAPQPV</sequence>
<accession>A0A5C5ZD47</accession>
<dbReference type="AlphaFoldDB" id="A0A5C5ZD47"/>
<dbReference type="EMBL" id="SJPO01000001">
    <property type="protein sequence ID" value="TWT85254.1"/>
    <property type="molecule type" value="Genomic_DNA"/>
</dbReference>
<dbReference type="Pfam" id="PF11251">
    <property type="entry name" value="DUF3050"/>
    <property type="match status" value="1"/>
</dbReference>
<dbReference type="SUPFAM" id="SSF48613">
    <property type="entry name" value="Heme oxygenase-like"/>
    <property type="match status" value="1"/>
</dbReference>
<evidence type="ECO:0000313" key="2">
    <source>
        <dbReference type="Proteomes" id="UP000318478"/>
    </source>
</evidence>
<dbReference type="Gene3D" id="1.20.910.10">
    <property type="entry name" value="Heme oxygenase-like"/>
    <property type="match status" value="1"/>
</dbReference>
<reference evidence="1 2" key="1">
    <citation type="submission" date="2019-02" db="EMBL/GenBank/DDBJ databases">
        <title>Deep-cultivation of Planctomycetes and their phenomic and genomic characterization uncovers novel biology.</title>
        <authorList>
            <person name="Wiegand S."/>
            <person name="Jogler M."/>
            <person name="Boedeker C."/>
            <person name="Pinto D."/>
            <person name="Vollmers J."/>
            <person name="Rivas-Marin E."/>
            <person name="Kohn T."/>
            <person name="Peeters S.H."/>
            <person name="Heuer A."/>
            <person name="Rast P."/>
            <person name="Oberbeckmann S."/>
            <person name="Bunk B."/>
            <person name="Jeske O."/>
            <person name="Meyerdierks A."/>
            <person name="Storesund J.E."/>
            <person name="Kallscheuer N."/>
            <person name="Luecker S."/>
            <person name="Lage O.M."/>
            <person name="Pohl T."/>
            <person name="Merkel B.J."/>
            <person name="Hornburger P."/>
            <person name="Mueller R.-W."/>
            <person name="Bruemmer F."/>
            <person name="Labrenz M."/>
            <person name="Spormann A.M."/>
            <person name="Op Den Camp H."/>
            <person name="Overmann J."/>
            <person name="Amann R."/>
            <person name="Jetten M.S.M."/>
            <person name="Mascher T."/>
            <person name="Medema M.H."/>
            <person name="Devos D.P."/>
            <person name="Kaster A.-K."/>
            <person name="Ovreas L."/>
            <person name="Rohde M."/>
            <person name="Galperin M.Y."/>
            <person name="Jogler C."/>
        </authorList>
    </citation>
    <scope>NUCLEOTIDE SEQUENCE [LARGE SCALE GENOMIC DNA]</scope>
    <source>
        <strain evidence="1 2">Pla123a</strain>
    </source>
</reference>
<organism evidence="1 2">
    <name type="scientific">Posidoniimonas polymericola</name>
    <dbReference type="NCBI Taxonomy" id="2528002"/>
    <lineage>
        <taxon>Bacteria</taxon>
        <taxon>Pseudomonadati</taxon>
        <taxon>Planctomycetota</taxon>
        <taxon>Planctomycetia</taxon>
        <taxon>Pirellulales</taxon>
        <taxon>Lacipirellulaceae</taxon>
        <taxon>Posidoniimonas</taxon>
    </lineage>
</organism>
<dbReference type="InterPro" id="IPR016084">
    <property type="entry name" value="Haem_Oase-like_multi-hlx"/>
</dbReference>
<protein>
    <recommendedName>
        <fullName evidence="3">DUF3050 domain-containing protein</fullName>
    </recommendedName>
</protein>
<dbReference type="OrthoDB" id="9791270at2"/>